<evidence type="ECO:0000313" key="4">
    <source>
        <dbReference type="Proteomes" id="UP000199306"/>
    </source>
</evidence>
<keyword evidence="4" id="KW-1185">Reference proteome</keyword>
<organism evidence="3 4">
    <name type="scientific">Pseudarcicella hirudinis</name>
    <dbReference type="NCBI Taxonomy" id="1079859"/>
    <lineage>
        <taxon>Bacteria</taxon>
        <taxon>Pseudomonadati</taxon>
        <taxon>Bacteroidota</taxon>
        <taxon>Cytophagia</taxon>
        <taxon>Cytophagales</taxon>
        <taxon>Flectobacillaceae</taxon>
        <taxon>Pseudarcicella</taxon>
    </lineage>
</organism>
<feature type="chain" id="PRO_5011504974" evidence="1">
    <location>
        <begin position="21"/>
        <end position="204"/>
    </location>
</feature>
<evidence type="ECO:0000259" key="2">
    <source>
        <dbReference type="Pfam" id="PF13568"/>
    </source>
</evidence>
<dbReference type="Gene3D" id="2.40.160.60">
    <property type="entry name" value="Outer membrane protein transport protein (OMPP1/FadL/TodX)"/>
    <property type="match status" value="1"/>
</dbReference>
<dbReference type="SUPFAM" id="SSF56935">
    <property type="entry name" value="Porins"/>
    <property type="match status" value="1"/>
</dbReference>
<dbReference type="Proteomes" id="UP000199306">
    <property type="component" value="Unassembled WGS sequence"/>
</dbReference>
<dbReference type="EMBL" id="FOXH01000003">
    <property type="protein sequence ID" value="SFP47019.1"/>
    <property type="molecule type" value="Genomic_DNA"/>
</dbReference>
<dbReference type="STRING" id="1079859.SAMN04515674_103258"/>
<dbReference type="RefSeq" id="WP_092014376.1">
    <property type="nucleotide sequence ID" value="NZ_FOXH01000003.1"/>
</dbReference>
<protein>
    <submittedName>
        <fullName evidence="3">Outer membrane protein beta-barrel domain-containing protein</fullName>
    </submittedName>
</protein>
<dbReference type="Pfam" id="PF13568">
    <property type="entry name" value="OMP_b-brl_2"/>
    <property type="match status" value="1"/>
</dbReference>
<dbReference type="InterPro" id="IPR025665">
    <property type="entry name" value="Beta-barrel_OMP_2"/>
</dbReference>
<proteinExistence type="predicted"/>
<keyword evidence="1" id="KW-0732">Signal</keyword>
<accession>A0A1I5QL74</accession>
<feature type="domain" description="Outer membrane protein beta-barrel" evidence="2">
    <location>
        <begin position="20"/>
        <end position="170"/>
    </location>
</feature>
<name>A0A1I5QL74_9BACT</name>
<evidence type="ECO:0000313" key="3">
    <source>
        <dbReference type="EMBL" id="SFP47019.1"/>
    </source>
</evidence>
<gene>
    <name evidence="3" type="ORF">SAMN04515674_103258</name>
</gene>
<evidence type="ECO:0000256" key="1">
    <source>
        <dbReference type="SAM" id="SignalP"/>
    </source>
</evidence>
<reference evidence="3 4" key="1">
    <citation type="submission" date="2016-10" db="EMBL/GenBank/DDBJ databases">
        <authorList>
            <person name="de Groot N.N."/>
        </authorList>
    </citation>
    <scope>NUCLEOTIDE SEQUENCE [LARGE SCALE GENOMIC DNA]</scope>
    <source>
        <strain evidence="4">E92,LMG 26720,CCM 7988</strain>
    </source>
</reference>
<dbReference type="AlphaFoldDB" id="A0A1I5QL74"/>
<feature type="signal peptide" evidence="1">
    <location>
        <begin position="1"/>
        <end position="20"/>
    </location>
</feature>
<sequence>MKKVLFIVLTIIGFSATSSAQVRYGIKAGANFATITASYAGSSSSSGTLIGYHGGIVLDAPLSEKWSLQPNLLYSLKGGKSDASSTSSGGTGKLSYIELPVNAAYHITDQFLIGAGPYVGYLLSVSNDQGSSSTDGVNKIDYGVNAMVSYEITEGLVLGANYSYGLANTIDMNYINQQSGGFGSLLGDISAKNRVIGVSLTKFF</sequence>
<dbReference type="OrthoDB" id="1429208at2"/>